<dbReference type="InterPro" id="IPR025110">
    <property type="entry name" value="AMP-bd_C"/>
</dbReference>
<keyword evidence="4" id="KW-1185">Reference proteome</keyword>
<accession>A0A1L3GKB5</accession>
<dbReference type="InterPro" id="IPR042099">
    <property type="entry name" value="ANL_N_sf"/>
</dbReference>
<gene>
    <name evidence="3" type="ORF">A7E75_13475</name>
</gene>
<dbReference type="PANTHER" id="PTHR43767:SF10">
    <property type="entry name" value="SURFACTIN SYNTHASE SUBUNIT 1"/>
    <property type="match status" value="1"/>
</dbReference>
<evidence type="ECO:0000259" key="1">
    <source>
        <dbReference type="Pfam" id="PF00501"/>
    </source>
</evidence>
<dbReference type="KEGG" id="pace:A6070_07510"/>
<dbReference type="InterPro" id="IPR050237">
    <property type="entry name" value="ATP-dep_AMP-bd_enzyme"/>
</dbReference>
<dbReference type="AlphaFoldDB" id="A0A1L3GKB5"/>
<dbReference type="InterPro" id="IPR045851">
    <property type="entry name" value="AMP-bd_C_sf"/>
</dbReference>
<dbReference type="Proteomes" id="UP000182264">
    <property type="component" value="Chromosome"/>
</dbReference>
<organism evidence="3 4">
    <name type="scientific">Syntrophotalea acetylenica</name>
    <name type="common">Pelobacter acetylenicus</name>
    <dbReference type="NCBI Taxonomy" id="29542"/>
    <lineage>
        <taxon>Bacteria</taxon>
        <taxon>Pseudomonadati</taxon>
        <taxon>Thermodesulfobacteriota</taxon>
        <taxon>Desulfuromonadia</taxon>
        <taxon>Desulfuromonadales</taxon>
        <taxon>Syntrophotaleaceae</taxon>
        <taxon>Syntrophotalea</taxon>
    </lineage>
</organism>
<dbReference type="OrthoDB" id="9799237at2"/>
<dbReference type="RefSeq" id="WP_072288187.1">
    <property type="nucleotide sequence ID" value="NZ_CP015455.1"/>
</dbReference>
<proteinExistence type="predicted"/>
<evidence type="ECO:0000259" key="2">
    <source>
        <dbReference type="Pfam" id="PF13193"/>
    </source>
</evidence>
<dbReference type="SUPFAM" id="SSF56801">
    <property type="entry name" value="Acetyl-CoA synthetase-like"/>
    <property type="match status" value="1"/>
</dbReference>
<dbReference type="EMBL" id="CP015518">
    <property type="protein sequence ID" value="APG26364.1"/>
    <property type="molecule type" value="Genomic_DNA"/>
</dbReference>
<dbReference type="PANTHER" id="PTHR43767">
    <property type="entry name" value="LONG-CHAIN-FATTY-ACID--COA LIGASE"/>
    <property type="match status" value="1"/>
</dbReference>
<sequence length="523" mass="58004">MQTNPYLVHHFLEYSAARHGRKVALVCDGLRLTYGEIDAAANRFARYLVSIGVDRHQRVVIFLDNSVEAVIALFGTLKAGAVFVLPNVTMKSAKLAYILNNCGATTLVAHDSRRRVIEEAMADADGVRHLVWCHHGQPCEAPQGSRRLDSFTQWSDLFVAGDSDAGGRLPAVIDRDLATIIYTSGSTGEPKGVVSAHYNMVAAARSITTYLENVETDIVLNTLPFSFDYGLYQLLMVFLFGGTLVLENSFTYPRVVLERLAVEEVTGFPIVPTMVAMLLQMRDLARFDFRCLRYLTNTGAALPVAHIRSLRKMLPHVRIFSMYGLTECKRVSYLPPEKLDEKPDSVGIPIPNSEVFVVDATGREVAANEVGELVVRGSHVMQGYWNDPVETARVFRPGNRHGEIVLHTGDLFRRDAEGYLYFVSRTDDLIKTRGERVSPKEIENALCALDGVAEAAVVGVPDEVLGKALKAFVVCGRQAHLSEMQVQAYCHKTLEPFMVPKYVEFVEALPKTSSGKIDRKSLH</sequence>
<evidence type="ECO:0000313" key="4">
    <source>
        <dbReference type="Proteomes" id="UP000182264"/>
    </source>
</evidence>
<dbReference type="Gene3D" id="3.30.300.30">
    <property type="match status" value="1"/>
</dbReference>
<reference evidence="3 4" key="1">
    <citation type="journal article" date="2017" name="Genome Announc.">
        <title>Complete Genome Sequences of Two Acetylene-Fermenting Pelobacter acetylenicus Strains.</title>
        <authorList>
            <person name="Sutton J.M."/>
            <person name="Baesman S.M."/>
            <person name="Fierst J.L."/>
            <person name="Poret-Peterson A.T."/>
            <person name="Oremland R.S."/>
            <person name="Dunlap D.S."/>
            <person name="Akob D.M."/>
        </authorList>
    </citation>
    <scope>NUCLEOTIDE SEQUENCE [LARGE SCALE GENOMIC DNA]</scope>
    <source>
        <strain evidence="3 4">DSM 3247</strain>
    </source>
</reference>
<dbReference type="InterPro" id="IPR020845">
    <property type="entry name" value="AMP-binding_CS"/>
</dbReference>
<dbReference type="Pfam" id="PF13193">
    <property type="entry name" value="AMP-binding_C"/>
    <property type="match status" value="1"/>
</dbReference>
<feature type="domain" description="AMP-binding enzyme C-terminal" evidence="2">
    <location>
        <begin position="441"/>
        <end position="516"/>
    </location>
</feature>
<feature type="domain" description="AMP-dependent synthetase/ligase" evidence="1">
    <location>
        <begin position="13"/>
        <end position="385"/>
    </location>
</feature>
<protein>
    <submittedName>
        <fullName evidence="3">AMP-dependent synthetase</fullName>
    </submittedName>
</protein>
<dbReference type="InterPro" id="IPR000873">
    <property type="entry name" value="AMP-dep_synth/lig_dom"/>
</dbReference>
<name>A0A1L3GKB5_SYNAC</name>
<dbReference type="PROSITE" id="PS00455">
    <property type="entry name" value="AMP_BINDING"/>
    <property type="match status" value="1"/>
</dbReference>
<dbReference type="Gene3D" id="3.40.50.12780">
    <property type="entry name" value="N-terminal domain of ligase-like"/>
    <property type="match status" value="1"/>
</dbReference>
<dbReference type="GO" id="GO:0016877">
    <property type="term" value="F:ligase activity, forming carbon-sulfur bonds"/>
    <property type="evidence" value="ECO:0007669"/>
    <property type="project" value="UniProtKB-ARBA"/>
</dbReference>
<dbReference type="STRING" id="29542.A6070_07510"/>
<evidence type="ECO:0000313" key="3">
    <source>
        <dbReference type="EMBL" id="APG26364.1"/>
    </source>
</evidence>
<dbReference type="Pfam" id="PF00501">
    <property type="entry name" value="AMP-binding"/>
    <property type="match status" value="1"/>
</dbReference>